<sequence length="78" mass="8875">MVSLAEAREKKDESRALLKDDINPVDEKRKRRQNLLRPHPILLLLTAFASSLSTVSQLISKTLLISPPTLLMLIHLYL</sequence>
<feature type="transmembrane region" description="Helical" evidence="2">
    <location>
        <begin position="41"/>
        <end position="59"/>
    </location>
</feature>
<reference evidence="3" key="1">
    <citation type="submission" date="2022-09" db="EMBL/GenBank/DDBJ databases">
        <title>Intensive care unit water sources are persistently colonized with multi-drug resistant bacteria and are the site of extensive horizontal gene transfer of antibiotic resistance genes.</title>
        <authorList>
            <person name="Diorio-Toth L."/>
        </authorList>
    </citation>
    <scope>NUCLEOTIDE SEQUENCE</scope>
    <source>
        <strain evidence="4">GD03649</strain>
        <strain evidence="3">GD03851</strain>
    </source>
</reference>
<dbReference type="Gene3D" id="3.30.160.390">
    <property type="entry name" value="Integrase, DNA-binding domain"/>
    <property type="match status" value="1"/>
</dbReference>
<evidence type="ECO:0000313" key="3">
    <source>
        <dbReference type="EMBL" id="MDH0656672.1"/>
    </source>
</evidence>
<keyword evidence="2" id="KW-1133">Transmembrane helix</keyword>
<proteinExistence type="predicted"/>
<dbReference type="EMBL" id="JAOCLH010000004">
    <property type="protein sequence ID" value="MDH2171517.1"/>
    <property type="molecule type" value="Genomic_DNA"/>
</dbReference>
<keyword evidence="2" id="KW-0812">Transmembrane</keyword>
<organism evidence="3 5">
    <name type="scientific">Acinetobacter johnsonii</name>
    <dbReference type="NCBI Taxonomy" id="40214"/>
    <lineage>
        <taxon>Bacteria</taxon>
        <taxon>Pseudomonadati</taxon>
        <taxon>Pseudomonadota</taxon>
        <taxon>Gammaproteobacteria</taxon>
        <taxon>Moraxellales</taxon>
        <taxon>Moraxellaceae</taxon>
        <taxon>Acinetobacter</taxon>
    </lineage>
</organism>
<evidence type="ECO:0000313" key="5">
    <source>
        <dbReference type="Proteomes" id="UP001161099"/>
    </source>
</evidence>
<dbReference type="Proteomes" id="UP001162261">
    <property type="component" value="Unassembled WGS sequence"/>
</dbReference>
<feature type="region of interest" description="Disordered" evidence="1">
    <location>
        <begin position="1"/>
        <end position="23"/>
    </location>
</feature>
<keyword evidence="2" id="KW-0472">Membrane</keyword>
<dbReference type="InterPro" id="IPR038488">
    <property type="entry name" value="Integrase_DNA-bd_sf"/>
</dbReference>
<evidence type="ECO:0000256" key="2">
    <source>
        <dbReference type="SAM" id="Phobius"/>
    </source>
</evidence>
<accession>A0AA42IFL1</accession>
<dbReference type="AlphaFoldDB" id="A0AA42IFL1"/>
<evidence type="ECO:0000256" key="1">
    <source>
        <dbReference type="SAM" id="MobiDB-lite"/>
    </source>
</evidence>
<protein>
    <submittedName>
        <fullName evidence="3">Uncharacterized protein</fullName>
    </submittedName>
</protein>
<evidence type="ECO:0000313" key="4">
    <source>
        <dbReference type="EMBL" id="MDH2171517.1"/>
    </source>
</evidence>
<gene>
    <name evidence="3" type="ORF">N5D11_11170</name>
    <name evidence="4" type="ORF">N5J46_03555</name>
</gene>
<name>A0AA42IFL1_ACIJO</name>
<dbReference type="Proteomes" id="UP001161099">
    <property type="component" value="Unassembled WGS sequence"/>
</dbReference>
<dbReference type="EMBL" id="JAOCDR010000025">
    <property type="protein sequence ID" value="MDH0656672.1"/>
    <property type="molecule type" value="Genomic_DNA"/>
</dbReference>
<comment type="caution">
    <text evidence="3">The sequence shown here is derived from an EMBL/GenBank/DDBJ whole genome shotgun (WGS) entry which is preliminary data.</text>
</comment>